<keyword evidence="3" id="KW-0547">Nucleotide-binding</keyword>
<dbReference type="SUPFAM" id="SSF46785">
    <property type="entry name" value="Winged helix' DNA-binding domain"/>
    <property type="match status" value="1"/>
</dbReference>
<dbReference type="Pfam" id="PF13635">
    <property type="entry name" value="DUF4143"/>
    <property type="match status" value="1"/>
</dbReference>
<dbReference type="SUPFAM" id="SSF52540">
    <property type="entry name" value="P-loop containing nucleoside triphosphate hydrolases"/>
    <property type="match status" value="1"/>
</dbReference>
<accession>A0A7C3II61</accession>
<name>A0A7C3II61_9SPIR</name>
<protein>
    <submittedName>
        <fullName evidence="3">ATP-binding protein</fullName>
    </submittedName>
</protein>
<feature type="domain" description="DUF4143" evidence="2">
    <location>
        <begin position="226"/>
        <end position="343"/>
    </location>
</feature>
<dbReference type="Pfam" id="PF13173">
    <property type="entry name" value="AAA_14"/>
    <property type="match status" value="1"/>
</dbReference>
<dbReference type="EMBL" id="DSVL01000073">
    <property type="protein sequence ID" value="HFH28367.1"/>
    <property type="molecule type" value="Genomic_DNA"/>
</dbReference>
<dbReference type="InterPro" id="IPR036388">
    <property type="entry name" value="WH-like_DNA-bd_sf"/>
</dbReference>
<gene>
    <name evidence="3" type="ORF">ENS59_02490</name>
</gene>
<evidence type="ECO:0000313" key="3">
    <source>
        <dbReference type="EMBL" id="HFH28367.1"/>
    </source>
</evidence>
<dbReference type="InterPro" id="IPR025420">
    <property type="entry name" value="DUF4143"/>
</dbReference>
<dbReference type="InterPro" id="IPR036390">
    <property type="entry name" value="WH_DNA-bd_sf"/>
</dbReference>
<dbReference type="PANTHER" id="PTHR42990:SF1">
    <property type="entry name" value="AAA+ ATPASE DOMAIN-CONTAINING PROTEIN"/>
    <property type="match status" value="1"/>
</dbReference>
<dbReference type="PANTHER" id="PTHR42990">
    <property type="entry name" value="ATPASE"/>
    <property type="match status" value="1"/>
</dbReference>
<evidence type="ECO:0000259" key="1">
    <source>
        <dbReference type="Pfam" id="PF13173"/>
    </source>
</evidence>
<proteinExistence type="predicted"/>
<dbReference type="AlphaFoldDB" id="A0A7C3II61"/>
<comment type="caution">
    <text evidence="3">The sequence shown here is derived from an EMBL/GenBank/DDBJ whole genome shotgun (WGS) entry which is preliminary data.</text>
</comment>
<keyword evidence="3" id="KW-0067">ATP-binding</keyword>
<feature type="domain" description="AAA" evidence="1">
    <location>
        <begin position="33"/>
        <end position="155"/>
    </location>
</feature>
<dbReference type="InterPro" id="IPR027417">
    <property type="entry name" value="P-loop_NTPase"/>
</dbReference>
<organism evidence="3">
    <name type="scientific">Gracilinema caldarium</name>
    <dbReference type="NCBI Taxonomy" id="215591"/>
    <lineage>
        <taxon>Bacteria</taxon>
        <taxon>Pseudomonadati</taxon>
        <taxon>Spirochaetota</taxon>
        <taxon>Spirochaetia</taxon>
        <taxon>Spirochaetales</taxon>
        <taxon>Breznakiellaceae</taxon>
        <taxon>Gracilinema</taxon>
    </lineage>
</organism>
<reference evidence="3" key="1">
    <citation type="journal article" date="2020" name="mSystems">
        <title>Genome- and Community-Level Interaction Insights into Carbon Utilization and Element Cycling Functions of Hydrothermarchaeota in Hydrothermal Sediment.</title>
        <authorList>
            <person name="Zhou Z."/>
            <person name="Liu Y."/>
            <person name="Xu W."/>
            <person name="Pan J."/>
            <person name="Luo Z.H."/>
            <person name="Li M."/>
        </authorList>
    </citation>
    <scope>NUCLEOTIDE SEQUENCE [LARGE SCALE GENOMIC DNA]</scope>
    <source>
        <strain evidence="3">SpSt-503</strain>
    </source>
</reference>
<dbReference type="Gene3D" id="1.10.10.10">
    <property type="entry name" value="Winged helix-like DNA-binding domain superfamily/Winged helix DNA-binding domain"/>
    <property type="match status" value="1"/>
</dbReference>
<dbReference type="GO" id="GO:0005524">
    <property type="term" value="F:ATP binding"/>
    <property type="evidence" value="ECO:0007669"/>
    <property type="project" value="UniProtKB-KW"/>
</dbReference>
<dbReference type="InterPro" id="IPR041682">
    <property type="entry name" value="AAA_14"/>
</dbReference>
<evidence type="ECO:0000259" key="2">
    <source>
        <dbReference type="Pfam" id="PF13635"/>
    </source>
</evidence>
<sequence length="402" mass="46600">MPDHIISIYRRLLAHVPYDTHRNLFDRFSLTNRLSGLIGPRGTGKTTLLLQFIKKYLSVDECIYVSMDLIYFTNHSLFDFVKELYEIQGIRYFFLDEVHKYPAWNQELKNIYDSYPDIWIVFSGSSSIDLVYGMYDLSRRGVLFHLTGMSFREYLLFKGIASLPQLSLQELFKNRVDLETQVAAIPGIRGHFKDYLDHGYYPFFMEDVETYNQRLFRIIEKTIFEDISQFYKLKTENLYYFKRILSYIATIPPGELNRNSIARNIGLDYKTIQYYLSILEETGLVTLLSGEKSQSAILKSTEKIYLENPNLYNAIAEETGYSANIGAIRELFVITMLKNSGHSVFYSPVGDLVCDGTYLEIGGKHKKQNQITNAPGPAYLVKDDILYGSKKEIPLLLFGFLY</sequence>
<dbReference type="Gene3D" id="3.40.50.300">
    <property type="entry name" value="P-loop containing nucleotide triphosphate hydrolases"/>
    <property type="match status" value="1"/>
</dbReference>